<reference evidence="1" key="1">
    <citation type="submission" date="2021-01" db="EMBL/GenBank/DDBJ databases">
        <authorList>
            <person name="Corre E."/>
            <person name="Pelletier E."/>
            <person name="Niang G."/>
            <person name="Scheremetjew M."/>
            <person name="Finn R."/>
            <person name="Kale V."/>
            <person name="Holt S."/>
            <person name="Cochrane G."/>
            <person name="Meng A."/>
            <person name="Brown T."/>
            <person name="Cohen L."/>
        </authorList>
    </citation>
    <scope>NUCLEOTIDE SEQUENCE</scope>
    <source>
        <strain evidence="1">S3</strain>
    </source>
</reference>
<dbReference type="EMBL" id="HBIH01017029">
    <property type="protein sequence ID" value="CAE0326280.1"/>
    <property type="molecule type" value="Transcribed_RNA"/>
</dbReference>
<accession>A0A7S3IN26</accession>
<dbReference type="AlphaFoldDB" id="A0A7S3IN26"/>
<evidence type="ECO:0000313" key="1">
    <source>
        <dbReference type="EMBL" id="CAE0326280.1"/>
    </source>
</evidence>
<gene>
    <name evidence="1" type="ORF">SINC0208_LOCUS6906</name>
</gene>
<name>A0A7S3IN26_9SPIT</name>
<proteinExistence type="predicted"/>
<protein>
    <submittedName>
        <fullName evidence="1">Uncharacterized protein</fullName>
    </submittedName>
</protein>
<organism evidence="1">
    <name type="scientific">Strombidium inclinatum</name>
    <dbReference type="NCBI Taxonomy" id="197538"/>
    <lineage>
        <taxon>Eukaryota</taxon>
        <taxon>Sar</taxon>
        <taxon>Alveolata</taxon>
        <taxon>Ciliophora</taxon>
        <taxon>Intramacronucleata</taxon>
        <taxon>Spirotrichea</taxon>
        <taxon>Oligotrichia</taxon>
        <taxon>Strombidiidae</taxon>
        <taxon>Strombidium</taxon>
    </lineage>
</organism>
<sequence>MSSFRVLLGSLRALHGERLFLSLDIDVLRLVLEQVLEVLARRFVGVHLSDGGVHRLDLLLRVIVSELVHKAAQGRRQLGWIPIDLRRGPLSHYVLFFFRRLTGLVGLGNHALQSSRVS</sequence>